<dbReference type="AlphaFoldDB" id="A0A8T0XMC5"/>
<evidence type="ECO:0000313" key="3">
    <source>
        <dbReference type="Proteomes" id="UP000823388"/>
    </source>
</evidence>
<accession>A0A8T0XMC5</accession>
<feature type="region of interest" description="Disordered" evidence="1">
    <location>
        <begin position="31"/>
        <end position="123"/>
    </location>
</feature>
<organism evidence="2 3">
    <name type="scientific">Panicum virgatum</name>
    <name type="common">Blackwell switchgrass</name>
    <dbReference type="NCBI Taxonomy" id="38727"/>
    <lineage>
        <taxon>Eukaryota</taxon>
        <taxon>Viridiplantae</taxon>
        <taxon>Streptophyta</taxon>
        <taxon>Embryophyta</taxon>
        <taxon>Tracheophyta</taxon>
        <taxon>Spermatophyta</taxon>
        <taxon>Magnoliopsida</taxon>
        <taxon>Liliopsida</taxon>
        <taxon>Poales</taxon>
        <taxon>Poaceae</taxon>
        <taxon>PACMAD clade</taxon>
        <taxon>Panicoideae</taxon>
        <taxon>Panicodae</taxon>
        <taxon>Paniceae</taxon>
        <taxon>Panicinae</taxon>
        <taxon>Panicum</taxon>
        <taxon>Panicum sect. Hiantes</taxon>
    </lineage>
</organism>
<name>A0A8T0XMC5_PANVG</name>
<sequence>MRPSAVRTLQTWRLEQCSAAAGRRFEEQCGRRSFPGLEEQRRRVDLQAGRRRASGWTFRRGGEEPAGGPSGGEEQSRHGRGKQRSRGSSRRWKGEEQLAPSGKRSFQAASRGRRSRFFSPPYQLDFARAPGRPICFRAGNRARSRRGAKFFAGIGSASASAPPRAPPRRLRSASAPPNRRLAPPSSASRPDCRLPP</sequence>
<keyword evidence="3" id="KW-1185">Reference proteome</keyword>
<comment type="caution">
    <text evidence="2">The sequence shown here is derived from an EMBL/GenBank/DDBJ whole genome shotgun (WGS) entry which is preliminary data.</text>
</comment>
<protein>
    <submittedName>
        <fullName evidence="2">Uncharacterized protein</fullName>
    </submittedName>
</protein>
<evidence type="ECO:0000256" key="1">
    <source>
        <dbReference type="SAM" id="MobiDB-lite"/>
    </source>
</evidence>
<dbReference type="EMBL" id="CM029037">
    <property type="protein sequence ID" value="KAG2658394.1"/>
    <property type="molecule type" value="Genomic_DNA"/>
</dbReference>
<dbReference type="Proteomes" id="UP000823388">
    <property type="component" value="Chromosome 1K"/>
</dbReference>
<evidence type="ECO:0000313" key="2">
    <source>
        <dbReference type="EMBL" id="KAG2658394.1"/>
    </source>
</evidence>
<feature type="compositionally biased region" description="Basic residues" evidence="1">
    <location>
        <begin position="78"/>
        <end position="91"/>
    </location>
</feature>
<feature type="region of interest" description="Disordered" evidence="1">
    <location>
        <begin position="153"/>
        <end position="196"/>
    </location>
</feature>
<proteinExistence type="predicted"/>
<gene>
    <name evidence="2" type="ORF">PVAP13_1KG225200</name>
</gene>
<reference evidence="2" key="1">
    <citation type="submission" date="2020-05" db="EMBL/GenBank/DDBJ databases">
        <title>WGS assembly of Panicum virgatum.</title>
        <authorList>
            <person name="Lovell J.T."/>
            <person name="Jenkins J."/>
            <person name="Shu S."/>
            <person name="Juenger T.E."/>
            <person name="Schmutz J."/>
        </authorList>
    </citation>
    <scope>NUCLEOTIDE SEQUENCE</scope>
    <source>
        <strain evidence="2">AP13</strain>
    </source>
</reference>